<keyword evidence="7" id="KW-1185">Reference proteome</keyword>
<dbReference type="InterPro" id="IPR027805">
    <property type="entry name" value="Transposase_HTH_dom"/>
</dbReference>
<sequence>MLLYRASLPLSRRTLAYATGVVRRHRRALGSKGRRLPSGMQALMTLVYLRKGETYAELGAGFGVSTTTAWRYVNETVDLLAARAPKLGNALARAVKAGLPHLVLDGTLVSIDRVAADRPYYSGKHRRHGMNLQVIAAPDGTLLWVSGPLRGSVHDLTAARIRGVIRALAATGLPVLADKAYQGAGAHILTPYKGRDKPEPQKDANRAHAKLRGPGERANAQLKSWRILRKLRCCPHRAGHLAKAIHTLQLRETAAR</sequence>
<dbReference type="AlphaFoldDB" id="A0A5S4FW14"/>
<evidence type="ECO:0000256" key="2">
    <source>
        <dbReference type="ARBA" id="ARBA00022723"/>
    </source>
</evidence>
<reference evidence="6 7" key="1">
    <citation type="submission" date="2019-05" db="EMBL/GenBank/DDBJ databases">
        <title>Draft genome sequence of Actinomadura geliboluensis A8036.</title>
        <authorList>
            <person name="Saricaoglu S."/>
            <person name="Isik K."/>
        </authorList>
    </citation>
    <scope>NUCLEOTIDE SEQUENCE [LARGE SCALE GENOMIC DNA]</scope>
    <source>
        <strain evidence="6 7">A8036</strain>
    </source>
</reference>
<dbReference type="Pfam" id="PF13359">
    <property type="entry name" value="DDE_Tnp_4"/>
    <property type="match status" value="1"/>
</dbReference>
<dbReference type="GO" id="GO:0046872">
    <property type="term" value="F:metal ion binding"/>
    <property type="evidence" value="ECO:0007669"/>
    <property type="project" value="UniProtKB-KW"/>
</dbReference>
<dbReference type="RefSeq" id="WP_138642210.1">
    <property type="nucleotide sequence ID" value="NZ_VCKZ01000643.1"/>
</dbReference>
<feature type="compositionally biased region" description="Basic and acidic residues" evidence="3">
    <location>
        <begin position="193"/>
        <end position="206"/>
    </location>
</feature>
<name>A0A5S4FW14_9ACTN</name>
<evidence type="ECO:0000313" key="7">
    <source>
        <dbReference type="Proteomes" id="UP000305238"/>
    </source>
</evidence>
<accession>A0A5S4FW14</accession>
<protein>
    <submittedName>
        <fullName evidence="6">IS5/IS1182 family transposase</fullName>
    </submittedName>
</protein>
<gene>
    <name evidence="6" type="ORF">ETD96_42905</name>
</gene>
<evidence type="ECO:0000313" key="6">
    <source>
        <dbReference type="EMBL" id="TMR24829.1"/>
    </source>
</evidence>
<evidence type="ECO:0000259" key="4">
    <source>
        <dbReference type="Pfam" id="PF13359"/>
    </source>
</evidence>
<evidence type="ECO:0000256" key="1">
    <source>
        <dbReference type="ARBA" id="ARBA00001968"/>
    </source>
</evidence>
<dbReference type="Pfam" id="PF13613">
    <property type="entry name" value="HTH_Tnp_4"/>
    <property type="match status" value="1"/>
</dbReference>
<comment type="cofactor">
    <cofactor evidence="1">
        <name>a divalent metal cation</name>
        <dbReference type="ChEBI" id="CHEBI:60240"/>
    </cofactor>
</comment>
<feature type="domain" description="DDE Tnp4" evidence="4">
    <location>
        <begin position="104"/>
        <end position="245"/>
    </location>
</feature>
<keyword evidence="2" id="KW-0479">Metal-binding</keyword>
<dbReference type="InterPro" id="IPR027806">
    <property type="entry name" value="HARBI1_dom"/>
</dbReference>
<organism evidence="6 7">
    <name type="scientific">Actinomadura geliboluensis</name>
    <dbReference type="NCBI Taxonomy" id="882440"/>
    <lineage>
        <taxon>Bacteria</taxon>
        <taxon>Bacillati</taxon>
        <taxon>Actinomycetota</taxon>
        <taxon>Actinomycetes</taxon>
        <taxon>Streptosporangiales</taxon>
        <taxon>Thermomonosporaceae</taxon>
        <taxon>Actinomadura</taxon>
    </lineage>
</organism>
<dbReference type="EMBL" id="VCKZ01000643">
    <property type="protein sequence ID" value="TMR24829.1"/>
    <property type="molecule type" value="Genomic_DNA"/>
</dbReference>
<dbReference type="Proteomes" id="UP000305238">
    <property type="component" value="Unassembled WGS sequence"/>
</dbReference>
<proteinExistence type="predicted"/>
<feature type="domain" description="Transposase Helix-turn-helix" evidence="5">
    <location>
        <begin position="35"/>
        <end position="85"/>
    </location>
</feature>
<feature type="region of interest" description="Disordered" evidence="3">
    <location>
        <begin position="191"/>
        <end position="218"/>
    </location>
</feature>
<dbReference type="OrthoDB" id="3699454at2"/>
<evidence type="ECO:0000256" key="3">
    <source>
        <dbReference type="SAM" id="MobiDB-lite"/>
    </source>
</evidence>
<comment type="caution">
    <text evidence="6">The sequence shown here is derived from an EMBL/GenBank/DDBJ whole genome shotgun (WGS) entry which is preliminary data.</text>
</comment>
<evidence type="ECO:0000259" key="5">
    <source>
        <dbReference type="Pfam" id="PF13613"/>
    </source>
</evidence>